<accession>A0A1M6PYL1</accession>
<evidence type="ECO:0000313" key="2">
    <source>
        <dbReference type="Proteomes" id="UP000185812"/>
    </source>
</evidence>
<dbReference type="Pfam" id="PF13646">
    <property type="entry name" value="HEAT_2"/>
    <property type="match status" value="1"/>
</dbReference>
<keyword evidence="2" id="KW-1185">Reference proteome</keyword>
<dbReference type="AlphaFoldDB" id="A0A1M6PYL1"/>
<name>A0A1M6PYL1_9BACT</name>
<dbReference type="InterPro" id="IPR011989">
    <property type="entry name" value="ARM-like"/>
</dbReference>
<dbReference type="OrthoDB" id="7359267at2"/>
<dbReference type="RefSeq" id="WP_072714259.1">
    <property type="nucleotide sequence ID" value="NZ_FRAU01000001.1"/>
</dbReference>
<proteinExistence type="predicted"/>
<reference evidence="2" key="1">
    <citation type="submission" date="2016-11" db="EMBL/GenBank/DDBJ databases">
        <authorList>
            <person name="Varghese N."/>
            <person name="Submissions S."/>
        </authorList>
    </citation>
    <scope>NUCLEOTIDE SEQUENCE [LARGE SCALE GENOMIC DNA]</scope>
    <source>
        <strain evidence="2">DSM 22212</strain>
    </source>
</reference>
<protein>
    <submittedName>
        <fullName evidence="1">HEAT repeat-containing protein</fullName>
    </submittedName>
</protein>
<dbReference type="Gene3D" id="1.25.10.10">
    <property type="entry name" value="Leucine-rich Repeat Variant"/>
    <property type="match status" value="1"/>
</dbReference>
<evidence type="ECO:0000313" key="1">
    <source>
        <dbReference type="EMBL" id="SHK12946.1"/>
    </source>
</evidence>
<dbReference type="STRING" id="633813.SAMN04488087_0385"/>
<organism evidence="1 2">
    <name type="scientific">Rhodothermus profundi</name>
    <dbReference type="NCBI Taxonomy" id="633813"/>
    <lineage>
        <taxon>Bacteria</taxon>
        <taxon>Pseudomonadati</taxon>
        <taxon>Rhodothermota</taxon>
        <taxon>Rhodothermia</taxon>
        <taxon>Rhodothermales</taxon>
        <taxon>Rhodothermaceae</taxon>
        <taxon>Rhodothermus</taxon>
    </lineage>
</organism>
<sequence>MGLKKFSQTSSFPPETVEDDLIALQEALQDPNPARRRQAVRRLADVPEGLSYLMAHLEKETDVSVLEVLLQELVRAATPEARAALVQGLRSDQATLRNATLDALRQHPDQAASLVEQLLQDPDPDVRILTLSLLGTLALPQTETWLIQVLEHDPHVNVCAAAIDLLCEVGTEAARPALEAARRRFANEPYVQFAVKQALRRIGGEA</sequence>
<dbReference type="EMBL" id="FRAU01000001">
    <property type="protein sequence ID" value="SHK12946.1"/>
    <property type="molecule type" value="Genomic_DNA"/>
</dbReference>
<dbReference type="InterPro" id="IPR016024">
    <property type="entry name" value="ARM-type_fold"/>
</dbReference>
<dbReference type="Proteomes" id="UP000185812">
    <property type="component" value="Unassembled WGS sequence"/>
</dbReference>
<dbReference type="SUPFAM" id="SSF48371">
    <property type="entry name" value="ARM repeat"/>
    <property type="match status" value="1"/>
</dbReference>
<gene>
    <name evidence="1" type="ORF">SAMN04488087_0385</name>
</gene>